<name>A0ABV8JH24_9BACL</name>
<feature type="transmembrane region" description="Helical" evidence="7">
    <location>
        <begin position="48"/>
        <end position="71"/>
    </location>
</feature>
<sequence>MESNIEQNTQTTHAAPSGTKYVMSFVWMILLTAAAFAAVMLQVIPDAMVIPFIIALAAVQVILQLFTFMHLDLKNNWLTVMFTFTGLGIGLICAIALWLIS</sequence>
<evidence type="ECO:0000256" key="5">
    <source>
        <dbReference type="ARBA" id="ARBA00022989"/>
    </source>
</evidence>
<dbReference type="InterPro" id="IPR050968">
    <property type="entry name" value="Cytochrome_c_oxidase_bac_sub4"/>
</dbReference>
<protein>
    <submittedName>
        <fullName evidence="8">Cytochrome C oxidase subunit IV family protein</fullName>
    </submittedName>
</protein>
<keyword evidence="3" id="KW-1003">Cell membrane</keyword>
<keyword evidence="6 7" id="KW-0472">Membrane</keyword>
<dbReference type="PANTHER" id="PTHR36835:SF1">
    <property type="entry name" value="CYTOCHROME BO(3) UBIQUINOL OXIDASE SUBUNIT 4"/>
    <property type="match status" value="1"/>
</dbReference>
<evidence type="ECO:0000256" key="3">
    <source>
        <dbReference type="ARBA" id="ARBA00022475"/>
    </source>
</evidence>
<dbReference type="InterPro" id="IPR005171">
    <property type="entry name" value="Cyt_c_oxidase_su4_prok"/>
</dbReference>
<evidence type="ECO:0000256" key="1">
    <source>
        <dbReference type="ARBA" id="ARBA00004651"/>
    </source>
</evidence>
<organism evidence="8 9">
    <name type="scientific">Salinithrix halophila</name>
    <dbReference type="NCBI Taxonomy" id="1485204"/>
    <lineage>
        <taxon>Bacteria</taxon>
        <taxon>Bacillati</taxon>
        <taxon>Bacillota</taxon>
        <taxon>Bacilli</taxon>
        <taxon>Bacillales</taxon>
        <taxon>Thermoactinomycetaceae</taxon>
        <taxon>Salinithrix</taxon>
    </lineage>
</organism>
<dbReference type="Proteomes" id="UP001595843">
    <property type="component" value="Unassembled WGS sequence"/>
</dbReference>
<reference evidence="9" key="1">
    <citation type="journal article" date="2019" name="Int. J. Syst. Evol. Microbiol.">
        <title>The Global Catalogue of Microorganisms (GCM) 10K type strain sequencing project: providing services to taxonomists for standard genome sequencing and annotation.</title>
        <authorList>
            <consortium name="The Broad Institute Genomics Platform"/>
            <consortium name="The Broad Institute Genome Sequencing Center for Infectious Disease"/>
            <person name="Wu L."/>
            <person name="Ma J."/>
        </authorList>
    </citation>
    <scope>NUCLEOTIDE SEQUENCE [LARGE SCALE GENOMIC DNA]</scope>
    <source>
        <strain evidence="9">IBRC-M 10813</strain>
    </source>
</reference>
<comment type="caution">
    <text evidence="8">The sequence shown here is derived from an EMBL/GenBank/DDBJ whole genome shotgun (WGS) entry which is preliminary data.</text>
</comment>
<accession>A0ABV8JH24</accession>
<evidence type="ECO:0000256" key="6">
    <source>
        <dbReference type="ARBA" id="ARBA00023136"/>
    </source>
</evidence>
<gene>
    <name evidence="8" type="ORF">ACFOUO_12860</name>
</gene>
<feature type="transmembrane region" description="Helical" evidence="7">
    <location>
        <begin position="21"/>
        <end position="41"/>
    </location>
</feature>
<keyword evidence="9" id="KW-1185">Reference proteome</keyword>
<evidence type="ECO:0000256" key="4">
    <source>
        <dbReference type="ARBA" id="ARBA00022692"/>
    </source>
</evidence>
<comment type="subcellular location">
    <subcellularLocation>
        <location evidence="1">Cell membrane</location>
        <topology evidence="1">Multi-pass membrane protein</topology>
    </subcellularLocation>
</comment>
<comment type="similarity">
    <text evidence="2">Belongs to the cytochrome c oxidase bacterial subunit 4 family.</text>
</comment>
<keyword evidence="4 7" id="KW-0812">Transmembrane</keyword>
<evidence type="ECO:0000313" key="8">
    <source>
        <dbReference type="EMBL" id="MFC4077690.1"/>
    </source>
</evidence>
<evidence type="ECO:0000256" key="7">
    <source>
        <dbReference type="SAM" id="Phobius"/>
    </source>
</evidence>
<dbReference type="EMBL" id="JBHSAP010000015">
    <property type="protein sequence ID" value="MFC4077690.1"/>
    <property type="molecule type" value="Genomic_DNA"/>
</dbReference>
<dbReference type="PANTHER" id="PTHR36835">
    <property type="entry name" value="CYTOCHROME BO(3) UBIQUINOL OXIDASE SUBUNIT 4"/>
    <property type="match status" value="1"/>
</dbReference>
<evidence type="ECO:0000256" key="2">
    <source>
        <dbReference type="ARBA" id="ARBA00008079"/>
    </source>
</evidence>
<dbReference type="RefSeq" id="WP_380705494.1">
    <property type="nucleotide sequence ID" value="NZ_JBHSAP010000015.1"/>
</dbReference>
<feature type="transmembrane region" description="Helical" evidence="7">
    <location>
        <begin position="77"/>
        <end position="100"/>
    </location>
</feature>
<proteinExistence type="inferred from homology"/>
<evidence type="ECO:0000313" key="9">
    <source>
        <dbReference type="Proteomes" id="UP001595843"/>
    </source>
</evidence>
<keyword evidence="5 7" id="KW-1133">Transmembrane helix</keyword>
<dbReference type="Pfam" id="PF03626">
    <property type="entry name" value="COX4_pro"/>
    <property type="match status" value="1"/>
</dbReference>